<reference evidence="1" key="1">
    <citation type="journal article" date="2021" name="Nat. Commun.">
        <title>Genetic determinants of endophytism in the Arabidopsis root mycobiome.</title>
        <authorList>
            <person name="Mesny F."/>
            <person name="Miyauchi S."/>
            <person name="Thiergart T."/>
            <person name="Pickel B."/>
            <person name="Atanasova L."/>
            <person name="Karlsson M."/>
            <person name="Huettel B."/>
            <person name="Barry K.W."/>
            <person name="Haridas S."/>
            <person name="Chen C."/>
            <person name="Bauer D."/>
            <person name="Andreopoulos W."/>
            <person name="Pangilinan J."/>
            <person name="LaButti K."/>
            <person name="Riley R."/>
            <person name="Lipzen A."/>
            <person name="Clum A."/>
            <person name="Drula E."/>
            <person name="Henrissat B."/>
            <person name="Kohler A."/>
            <person name="Grigoriev I.V."/>
            <person name="Martin F.M."/>
            <person name="Hacquard S."/>
        </authorList>
    </citation>
    <scope>NUCLEOTIDE SEQUENCE</scope>
    <source>
        <strain evidence="1">MPI-CAGE-AT-0016</strain>
    </source>
</reference>
<dbReference type="Proteomes" id="UP000813385">
    <property type="component" value="Unassembled WGS sequence"/>
</dbReference>
<evidence type="ECO:0000313" key="2">
    <source>
        <dbReference type="Proteomes" id="UP000813385"/>
    </source>
</evidence>
<keyword evidence="2" id="KW-1185">Reference proteome</keyword>
<accession>A0A8K0TRT7</accession>
<evidence type="ECO:0000313" key="1">
    <source>
        <dbReference type="EMBL" id="KAH7374511.1"/>
    </source>
</evidence>
<protein>
    <submittedName>
        <fullName evidence="1">Uncharacterized protein</fullName>
    </submittedName>
</protein>
<name>A0A8K0TRT7_9PEZI</name>
<dbReference type="EMBL" id="JAGPXD010000001">
    <property type="protein sequence ID" value="KAH7374511.1"/>
    <property type="molecule type" value="Genomic_DNA"/>
</dbReference>
<dbReference type="AlphaFoldDB" id="A0A8K0TRT7"/>
<organism evidence="1 2">
    <name type="scientific">Plectosphaerella cucumerina</name>
    <dbReference type="NCBI Taxonomy" id="40658"/>
    <lineage>
        <taxon>Eukaryota</taxon>
        <taxon>Fungi</taxon>
        <taxon>Dikarya</taxon>
        <taxon>Ascomycota</taxon>
        <taxon>Pezizomycotina</taxon>
        <taxon>Sordariomycetes</taxon>
        <taxon>Hypocreomycetidae</taxon>
        <taxon>Glomerellales</taxon>
        <taxon>Plectosphaerellaceae</taxon>
        <taxon>Plectosphaerella</taxon>
    </lineage>
</organism>
<sequence length="263" mass="28930">MPTATFSSDDPRRLLEVRQICLESIRDPGILSVRRRKPFPRPALPDTCRRKGIVLESAWQQKHGWRLAVSSPLGPCRDRASSNLRVSRPPVSDLPISSACEYGVPASPGFSGARAESQLQPADSERTGLPCFCFGHLCSRTNSTASRPPLAKTPTTTTRAAAQTALAAPLADRNPFRVRPCFLCYFATRSRWSPIPEFQGPSTFTASCPGRQIRITRDAIQWCRFKKGKSGMPRDHARATEIQSTGLAYLGDSGDKQFCQSGH</sequence>
<proteinExistence type="predicted"/>
<gene>
    <name evidence="1" type="ORF">B0T11DRAFT_268706</name>
</gene>
<comment type="caution">
    <text evidence="1">The sequence shown here is derived from an EMBL/GenBank/DDBJ whole genome shotgun (WGS) entry which is preliminary data.</text>
</comment>